<dbReference type="SUPFAM" id="SSF52266">
    <property type="entry name" value="SGNH hydrolase"/>
    <property type="match status" value="1"/>
</dbReference>
<evidence type="ECO:0000256" key="2">
    <source>
        <dbReference type="SAM" id="Phobius"/>
    </source>
</evidence>
<evidence type="ECO:0008006" key="5">
    <source>
        <dbReference type="Google" id="ProtNLM"/>
    </source>
</evidence>
<feature type="region of interest" description="Disordered" evidence="1">
    <location>
        <begin position="322"/>
        <end position="392"/>
    </location>
</feature>
<keyword evidence="4" id="KW-1185">Reference proteome</keyword>
<feature type="region of interest" description="Disordered" evidence="1">
    <location>
        <begin position="511"/>
        <end position="530"/>
    </location>
</feature>
<organism evidence="3 4">
    <name type="scientific">Rhodotorula graminis (strain WP1)</name>
    <dbReference type="NCBI Taxonomy" id="578459"/>
    <lineage>
        <taxon>Eukaryota</taxon>
        <taxon>Fungi</taxon>
        <taxon>Dikarya</taxon>
        <taxon>Basidiomycota</taxon>
        <taxon>Pucciniomycotina</taxon>
        <taxon>Microbotryomycetes</taxon>
        <taxon>Sporidiobolales</taxon>
        <taxon>Sporidiobolaceae</taxon>
        <taxon>Rhodotorula</taxon>
    </lineage>
</organism>
<dbReference type="PANTHER" id="PTHR34407:SF1">
    <property type="entry name" value="SGNH HYDROLASE-TYPE ESTERASE DOMAIN-CONTAINING PROTEIN"/>
    <property type="match status" value="1"/>
</dbReference>
<dbReference type="OMA" id="WHAHVLR"/>
<dbReference type="CDD" id="cd00229">
    <property type="entry name" value="SGNH_hydrolase"/>
    <property type="match status" value="1"/>
</dbReference>
<dbReference type="Gene3D" id="3.40.50.1110">
    <property type="entry name" value="SGNH hydrolase"/>
    <property type="match status" value="1"/>
</dbReference>
<accession>A0A194S5U3</accession>
<dbReference type="AlphaFoldDB" id="A0A194S5U3"/>
<keyword evidence="2" id="KW-1133">Transmembrane helix</keyword>
<feature type="region of interest" description="Disordered" evidence="1">
    <location>
        <begin position="181"/>
        <end position="206"/>
    </location>
</feature>
<keyword evidence="2" id="KW-0812">Transmembrane</keyword>
<evidence type="ECO:0000313" key="3">
    <source>
        <dbReference type="EMBL" id="KPV74791.1"/>
    </source>
</evidence>
<name>A0A194S5U3_RHOGW</name>
<evidence type="ECO:0000313" key="4">
    <source>
        <dbReference type="Proteomes" id="UP000053890"/>
    </source>
</evidence>
<proteinExistence type="predicted"/>
<evidence type="ECO:0000256" key="1">
    <source>
        <dbReference type="SAM" id="MobiDB-lite"/>
    </source>
</evidence>
<feature type="compositionally biased region" description="Acidic residues" evidence="1">
    <location>
        <begin position="102"/>
        <end position="141"/>
    </location>
</feature>
<feature type="region of interest" description="Disordered" evidence="1">
    <location>
        <begin position="98"/>
        <end position="155"/>
    </location>
</feature>
<dbReference type="InterPro" id="IPR036514">
    <property type="entry name" value="SGNH_hydro_sf"/>
</dbReference>
<sequence length="783" mass="84320">MARRDSKSWRRSRTLSTAFLSDSAPTKGSSLLSRLRLRAIAPPALVALAVVACLVLLRAGTTSVPPPSSVDNKNTAHAAQHPNFDFDAHIEQHAAPGRVLGEDDDDTAAGEVADEDEAGTAEEAVEDIDGEGEDETDEVDGGELPAPRPGTSLAPPFLPFTCDDCSSASARHPSAPVCAKYRGTSPSSSSTSSSSSAHASPHHSGLHPDILDHSVLFAGTGAEVRRVLKRAMRSSLWAAKRAREGTEEDVQRAEGEEPFRILVLGGSVSNCRGVDPKTTCWHAHVLRWFQKMLPMEGDRDLVPDQPSLLVPQAESLLPIVQQRERARRSTSPPPPEDAPLAPAPPHADTAHLVARALSPKHKTAKKKKKKKANAKAGASKGRRRPSTKLINGSKSATGSAFFAFCFDEEMTLRRKNVDWGLGPDLVLLETGVNDVWPGGERATRDFEKLLRTLRTLPSQPAVIAVEAASLLLASTTSMASNAEYDHLPAAHFYDVPVLSVKQALFGSVAGLSPPPPPSSTSDAVSLSSSPDSTVTKIDDLFLPDLHHPNERGHELLADVLISFLEQQACVAQSELLAIADDRIRSTPPRLLPTGTVADDQRVDPSLDFLSRKAEPVRPLPARSLFTPFAFDKKGRKKADEWWDLPAPRCIQVGNAKTTVEPVQNRGWTKLAWARDKQYLVADTPGASVTFRVEVGAGGTVMADWLHSRFYDLGDVSVYLDGDKAKAAKLAGYWDLGWSIGVPTEVFTGVAPGPHDVTFEVLAASESSHPSRKTNFRLIGLITT</sequence>
<feature type="compositionally biased region" description="Pro residues" evidence="1">
    <location>
        <begin position="331"/>
        <end position="345"/>
    </location>
</feature>
<feature type="compositionally biased region" description="Low complexity" evidence="1">
    <location>
        <begin position="184"/>
        <end position="199"/>
    </location>
</feature>
<dbReference type="EMBL" id="KQ474079">
    <property type="protein sequence ID" value="KPV74791.1"/>
    <property type="molecule type" value="Genomic_DNA"/>
</dbReference>
<gene>
    <name evidence="3" type="ORF">RHOBADRAFT_53728</name>
</gene>
<protein>
    <recommendedName>
        <fullName evidence="5">SGNH hydrolase-type esterase domain-containing protein</fullName>
    </recommendedName>
</protein>
<dbReference type="RefSeq" id="XP_018270840.1">
    <property type="nucleotide sequence ID" value="XM_018416982.1"/>
</dbReference>
<dbReference type="OrthoDB" id="544608at2759"/>
<dbReference type="PANTHER" id="PTHR34407">
    <property type="entry name" value="EXPRESSED PROTEIN"/>
    <property type="match status" value="1"/>
</dbReference>
<feature type="compositionally biased region" description="Low complexity" evidence="1">
    <location>
        <begin position="519"/>
        <end position="530"/>
    </location>
</feature>
<dbReference type="GeneID" id="28977430"/>
<feature type="transmembrane region" description="Helical" evidence="2">
    <location>
        <begin position="37"/>
        <end position="57"/>
    </location>
</feature>
<reference evidence="3 4" key="1">
    <citation type="journal article" date="2015" name="Front. Microbiol.">
        <title>Genome sequence of the plant growth promoting endophytic yeast Rhodotorula graminis WP1.</title>
        <authorList>
            <person name="Firrincieli A."/>
            <person name="Otillar R."/>
            <person name="Salamov A."/>
            <person name="Schmutz J."/>
            <person name="Khan Z."/>
            <person name="Redman R.S."/>
            <person name="Fleck N.D."/>
            <person name="Lindquist E."/>
            <person name="Grigoriev I.V."/>
            <person name="Doty S.L."/>
        </authorList>
    </citation>
    <scope>NUCLEOTIDE SEQUENCE [LARGE SCALE GENOMIC DNA]</scope>
    <source>
        <strain evidence="3 4">WP1</strain>
    </source>
</reference>
<feature type="compositionally biased region" description="Basic residues" evidence="1">
    <location>
        <begin position="358"/>
        <end position="373"/>
    </location>
</feature>
<keyword evidence="2" id="KW-0472">Membrane</keyword>
<dbReference type="Proteomes" id="UP000053890">
    <property type="component" value="Unassembled WGS sequence"/>
</dbReference>